<proteinExistence type="predicted"/>
<protein>
    <recommendedName>
        <fullName evidence="1">DUF1990 domain-containing protein</fullName>
    </recommendedName>
</protein>
<dbReference type="AlphaFoldDB" id="G7HZY3"/>
<dbReference type="InterPro" id="IPR018960">
    <property type="entry name" value="DUF1990"/>
</dbReference>
<accession>G7HZY3</accession>
<gene>
    <name evidence="2" type="ORF">CCAS_11340</name>
</gene>
<feature type="domain" description="DUF1990" evidence="1">
    <location>
        <begin position="58"/>
        <end position="194"/>
    </location>
</feature>
<dbReference type="PANTHER" id="PTHR34202:SF1">
    <property type="entry name" value="UPF0548 PROTEIN"/>
    <property type="match status" value="1"/>
</dbReference>
<dbReference type="Pfam" id="PF09348">
    <property type="entry name" value="DUF1990"/>
    <property type="match status" value="1"/>
</dbReference>
<name>G7HZY3_9CORY</name>
<dbReference type="PANTHER" id="PTHR34202">
    <property type="entry name" value="UPF0548 PROTEIN"/>
    <property type="match status" value="1"/>
</dbReference>
<organism evidence="2 3">
    <name type="scientific">Corynebacterium casei UCMA 3821</name>
    <dbReference type="NCBI Taxonomy" id="1110505"/>
    <lineage>
        <taxon>Bacteria</taxon>
        <taxon>Bacillati</taxon>
        <taxon>Actinomycetota</taxon>
        <taxon>Actinomycetes</taxon>
        <taxon>Mycobacteriales</taxon>
        <taxon>Corynebacteriaceae</taxon>
        <taxon>Corynebacterium</taxon>
    </lineage>
</organism>
<evidence type="ECO:0000313" key="3">
    <source>
        <dbReference type="Proteomes" id="UP000004840"/>
    </source>
</evidence>
<evidence type="ECO:0000259" key="1">
    <source>
        <dbReference type="Pfam" id="PF09348"/>
    </source>
</evidence>
<sequence length="207" mass="23401">MLNALTSVGAFSHILSRWRHRELGGAMQDNKNSNFQGLSYPRQLVGKSLLLADAQWRPDDSWHVVDYSRTIGRGEDDFARAVDNLLSWRAHCAACVRVKGEPEPGETVQLYFGPTVSPCRIISVERSPRRVDLIYGTMHGHIECGEEAFIIELDSDDEVIGRCVAFSQHSWWLARLFSGPARIVQRWATKRYVRGMGRDLENVVVGC</sequence>
<dbReference type="EMBL" id="CAFW01000086">
    <property type="protein sequence ID" value="CCE55748.1"/>
    <property type="molecule type" value="Genomic_DNA"/>
</dbReference>
<evidence type="ECO:0000313" key="2">
    <source>
        <dbReference type="EMBL" id="CCE55748.1"/>
    </source>
</evidence>
<dbReference type="Proteomes" id="UP000004840">
    <property type="component" value="Unassembled WGS sequence"/>
</dbReference>
<reference evidence="2 3" key="1">
    <citation type="journal article" date="2012" name="J. Bacteriol.">
        <title>Genome Sequence of Corynebacterium casei UCMA 3821, Isolated from a Smear-Ripened Cheese.</title>
        <authorList>
            <person name="Monnet C."/>
            <person name="Loux V."/>
            <person name="Bento P."/>
            <person name="Gibrat J.F."/>
            <person name="Straub C."/>
            <person name="Bonnarme P."/>
            <person name="Landaud S."/>
            <person name="Irlinger F."/>
        </authorList>
    </citation>
    <scope>NUCLEOTIDE SEQUENCE [LARGE SCALE GENOMIC DNA]</scope>
    <source>
        <strain evidence="2 3">UCMA 3821</strain>
    </source>
</reference>